<evidence type="ECO:0000256" key="1">
    <source>
        <dbReference type="ARBA" id="ARBA00007734"/>
    </source>
</evidence>
<sequence>MHALRRRLYHRARTAALAGALLLGCLPPAALALSDTGMREALADAREQRWASIDDSAVAGHILHGYVDYHRLRGALPDASPERVNAFITEHEDSPLSVWMRGQAISAYGEAEQFDDLLAVADGKPAGAERQCHYATALLAQSPTRAGKLGRELWLAGRSRPAACDTLFHRLQSRGVIDGEDVWERAMLAWKAKQTRLMNYLLDQLDGDWHTAINTAEDTRRDPESLRLAPECLGPRCAATDGFYRAAMERLTREDTESAFTTWQAKASRLDLSPAARRAIEEELAFYALVRDTPGTLDWVDGVLPTLDSERVRELRVRRALAERAWGDVRHWIGQMPAEEQENSRWQYWLARADAQLGDDAAARRHYQSAAGERDFYGFAAAERLEQPYSFNMARYGFDNATRERIAALPEVRRTEALIRIGEPGLATSEWLHAVRRATPERAQALADYAAQQAESGDESWPARLVQTTIAGKMWDALEWRFPHAYRDTFERFGRRNDVDPYLLMAIARRESAYNPKARSPAGALGLMQLMPGTANDVSQALGLDAPGRYGVLDPELNIRLGSAYFSKTLRRYRGNRLAATAAYNAGPRRVDRWLGEHRAEAFDLFVERIPFRETRHYVQAVLTYRAIFQHLAQGGDAEGVSLLSKAEQSSRYNRSLVMP</sequence>
<evidence type="ECO:0000256" key="2">
    <source>
        <dbReference type="ARBA" id="ARBA00022729"/>
    </source>
</evidence>
<evidence type="ECO:0000256" key="3">
    <source>
        <dbReference type="SAM" id="SignalP"/>
    </source>
</evidence>
<feature type="domain" description="Transglycosylase SLT" evidence="4">
    <location>
        <begin position="492"/>
        <end position="604"/>
    </location>
</feature>
<dbReference type="InterPro" id="IPR012289">
    <property type="entry name" value="Lytic_TGlycosylase_superhlx_L"/>
</dbReference>
<feature type="domain" description="Lytic transglycosylase superhelical linker" evidence="5">
    <location>
        <begin position="406"/>
        <end position="478"/>
    </location>
</feature>
<dbReference type="SUPFAM" id="SSF53955">
    <property type="entry name" value="Lysozyme-like"/>
    <property type="match status" value="1"/>
</dbReference>
<feature type="chain" id="PRO_5047116990" evidence="3">
    <location>
        <begin position="33"/>
        <end position="660"/>
    </location>
</feature>
<evidence type="ECO:0000313" key="6">
    <source>
        <dbReference type="EMBL" id="WNK21373.1"/>
    </source>
</evidence>
<comment type="similarity">
    <text evidence="1">Belongs to the transglycosylase Slt family.</text>
</comment>
<dbReference type="EMBL" id="CP119391">
    <property type="protein sequence ID" value="WNK21373.1"/>
    <property type="molecule type" value="Genomic_DNA"/>
</dbReference>
<reference evidence="6 7" key="1">
    <citation type="submission" date="2023-03" db="EMBL/GenBank/DDBJ databases">
        <title>Halomonas sp. nov., isolated from Korean tranditional fermented seafood 'Jeotgal'.</title>
        <authorList>
            <person name="Kim B."/>
            <person name="Shin N.-R."/>
        </authorList>
    </citation>
    <scope>NUCLEOTIDE SEQUENCE [LARGE SCALE GENOMIC DNA]</scope>
    <source>
        <strain evidence="6 7">SG2L-4</strain>
    </source>
</reference>
<dbReference type="InterPro" id="IPR008258">
    <property type="entry name" value="Transglycosylase_SLT_dom_1"/>
</dbReference>
<dbReference type="Pfam" id="PF14718">
    <property type="entry name" value="SLT_L"/>
    <property type="match status" value="1"/>
</dbReference>
<dbReference type="Pfam" id="PF01464">
    <property type="entry name" value="SLT"/>
    <property type="match status" value="1"/>
</dbReference>
<accession>A0ABY9Z4S7</accession>
<proteinExistence type="inferred from homology"/>
<dbReference type="PANTHER" id="PTHR37423">
    <property type="entry name" value="SOLUBLE LYTIC MUREIN TRANSGLYCOSYLASE-RELATED"/>
    <property type="match status" value="1"/>
</dbReference>
<evidence type="ECO:0000259" key="5">
    <source>
        <dbReference type="Pfam" id="PF14718"/>
    </source>
</evidence>
<name>A0ABY9Z4S7_9GAMM</name>
<evidence type="ECO:0000259" key="4">
    <source>
        <dbReference type="Pfam" id="PF01464"/>
    </source>
</evidence>
<dbReference type="PANTHER" id="PTHR37423:SF5">
    <property type="entry name" value="SOLUBLE LYTIC MUREIN TRANSGLYCOSYLASE"/>
    <property type="match status" value="1"/>
</dbReference>
<dbReference type="InterPro" id="IPR008939">
    <property type="entry name" value="Lytic_TGlycosylase_superhlx_U"/>
</dbReference>
<organism evidence="6 7">
    <name type="scientific">Halomonas piscis</name>
    <dbReference type="NCBI Taxonomy" id="3031727"/>
    <lineage>
        <taxon>Bacteria</taxon>
        <taxon>Pseudomonadati</taxon>
        <taxon>Pseudomonadota</taxon>
        <taxon>Gammaproteobacteria</taxon>
        <taxon>Oceanospirillales</taxon>
        <taxon>Halomonadaceae</taxon>
        <taxon>Halomonas</taxon>
    </lineage>
</organism>
<keyword evidence="2 3" id="KW-0732">Signal</keyword>
<dbReference type="Gene3D" id="1.10.1240.20">
    <property type="entry name" value="Lytic transglycosylase, superhelical linker domain"/>
    <property type="match status" value="1"/>
</dbReference>
<feature type="signal peptide" evidence="3">
    <location>
        <begin position="1"/>
        <end position="32"/>
    </location>
</feature>
<dbReference type="SUPFAM" id="SSF48435">
    <property type="entry name" value="Bacterial muramidases"/>
    <property type="match status" value="1"/>
</dbReference>
<dbReference type="PROSITE" id="PS00922">
    <property type="entry name" value="TRANSGLYCOSYLASE"/>
    <property type="match status" value="1"/>
</dbReference>
<dbReference type="Gene3D" id="1.10.530.10">
    <property type="match status" value="1"/>
</dbReference>
<dbReference type="RefSeq" id="WP_311885440.1">
    <property type="nucleotide sequence ID" value="NZ_CP119391.1"/>
</dbReference>
<dbReference type="PROSITE" id="PS51257">
    <property type="entry name" value="PROKAR_LIPOPROTEIN"/>
    <property type="match status" value="1"/>
</dbReference>
<dbReference type="InterPro" id="IPR000189">
    <property type="entry name" value="Transglyc_AS"/>
</dbReference>
<dbReference type="Gene3D" id="1.25.20.10">
    <property type="entry name" value="Bacterial muramidases"/>
    <property type="match status" value="1"/>
</dbReference>
<dbReference type="InterPro" id="IPR037061">
    <property type="entry name" value="Lytic_TGlycoase_superhlx_L_sf"/>
</dbReference>
<protein>
    <submittedName>
        <fullName evidence="6">Transglycosylase SLT domain-containing protein</fullName>
    </submittedName>
</protein>
<keyword evidence="7" id="KW-1185">Reference proteome</keyword>
<dbReference type="CDD" id="cd13401">
    <property type="entry name" value="Slt70-like"/>
    <property type="match status" value="1"/>
</dbReference>
<gene>
    <name evidence="6" type="ORF">P1P91_06785</name>
</gene>
<evidence type="ECO:0000313" key="7">
    <source>
        <dbReference type="Proteomes" id="UP001301869"/>
    </source>
</evidence>
<dbReference type="Proteomes" id="UP001301869">
    <property type="component" value="Chromosome"/>
</dbReference>
<dbReference type="InterPro" id="IPR023346">
    <property type="entry name" value="Lysozyme-like_dom_sf"/>
</dbReference>